<dbReference type="GO" id="GO:0043565">
    <property type="term" value="F:sequence-specific DNA binding"/>
    <property type="evidence" value="ECO:0007669"/>
    <property type="project" value="InterPro"/>
</dbReference>
<dbReference type="InterPro" id="IPR011991">
    <property type="entry name" value="ArsR-like_HTH"/>
</dbReference>
<sequence>MDRYDVLILEELQNNGKISMAELGRKIGLSTSATSERVKKLEQEGVIKNYTVILDGEKTGMDITAFISVPVGNMPIQEMAEMISNMPQVQECHKVTGNTCFLVKVKTKNTKELEHLIDQINHAAPNTHTYLVLSTIKETTKIQVDN</sequence>
<dbReference type="SMART" id="SM00344">
    <property type="entry name" value="HTH_ASNC"/>
    <property type="match status" value="1"/>
</dbReference>
<comment type="caution">
    <text evidence="5">The sequence shown here is derived from an EMBL/GenBank/DDBJ whole genome shotgun (WGS) entry which is preliminary data.</text>
</comment>
<dbReference type="PANTHER" id="PTHR30154:SF53">
    <property type="entry name" value="HTH-TYPE TRANSCRIPTIONAL REGULATOR LRPC"/>
    <property type="match status" value="1"/>
</dbReference>
<dbReference type="InterPro" id="IPR036388">
    <property type="entry name" value="WH-like_DNA-bd_sf"/>
</dbReference>
<dbReference type="Gene3D" id="1.10.10.10">
    <property type="entry name" value="Winged helix-like DNA-binding domain superfamily/Winged helix DNA-binding domain"/>
    <property type="match status" value="1"/>
</dbReference>
<dbReference type="RefSeq" id="WP_184311282.1">
    <property type="nucleotide sequence ID" value="NZ_JACHEN010000017.1"/>
</dbReference>
<evidence type="ECO:0000256" key="3">
    <source>
        <dbReference type="ARBA" id="ARBA00023163"/>
    </source>
</evidence>
<name>A0A841KT33_9FIRM</name>
<dbReference type="Pfam" id="PF13412">
    <property type="entry name" value="HTH_24"/>
    <property type="match status" value="1"/>
</dbReference>
<organism evidence="5 6">
    <name type="scientific">Anaerosolibacter carboniphilus</name>
    <dbReference type="NCBI Taxonomy" id="1417629"/>
    <lineage>
        <taxon>Bacteria</taxon>
        <taxon>Bacillati</taxon>
        <taxon>Bacillota</taxon>
        <taxon>Clostridia</taxon>
        <taxon>Peptostreptococcales</taxon>
        <taxon>Thermotaleaceae</taxon>
        <taxon>Anaerosolibacter</taxon>
    </lineage>
</organism>
<dbReference type="PANTHER" id="PTHR30154">
    <property type="entry name" value="LEUCINE-RESPONSIVE REGULATORY PROTEIN"/>
    <property type="match status" value="1"/>
</dbReference>
<keyword evidence="2" id="KW-0238">DNA-binding</keyword>
<dbReference type="CDD" id="cd00090">
    <property type="entry name" value="HTH_ARSR"/>
    <property type="match status" value="1"/>
</dbReference>
<dbReference type="InterPro" id="IPR000485">
    <property type="entry name" value="AsnC-type_HTH_dom"/>
</dbReference>
<proteinExistence type="predicted"/>
<dbReference type="PRINTS" id="PR00033">
    <property type="entry name" value="HTHASNC"/>
</dbReference>
<evidence type="ECO:0000313" key="5">
    <source>
        <dbReference type="EMBL" id="MBB6216756.1"/>
    </source>
</evidence>
<evidence type="ECO:0000256" key="1">
    <source>
        <dbReference type="ARBA" id="ARBA00023015"/>
    </source>
</evidence>
<feature type="domain" description="HTH asnC-type" evidence="4">
    <location>
        <begin position="1"/>
        <end position="62"/>
    </location>
</feature>
<evidence type="ECO:0000313" key="6">
    <source>
        <dbReference type="Proteomes" id="UP000579281"/>
    </source>
</evidence>
<dbReference type="AlphaFoldDB" id="A0A841KT33"/>
<keyword evidence="6" id="KW-1185">Reference proteome</keyword>
<keyword evidence="1" id="KW-0805">Transcription regulation</keyword>
<dbReference type="EMBL" id="JACHEN010000017">
    <property type="protein sequence ID" value="MBB6216756.1"/>
    <property type="molecule type" value="Genomic_DNA"/>
</dbReference>
<protein>
    <submittedName>
        <fullName evidence="5">Lrp/AsnC family leucine-responsive transcriptional regulator</fullName>
    </submittedName>
</protein>
<dbReference type="InterPro" id="IPR036390">
    <property type="entry name" value="WH_DNA-bd_sf"/>
</dbReference>
<dbReference type="PROSITE" id="PS00519">
    <property type="entry name" value="HTH_ASNC_1"/>
    <property type="match status" value="1"/>
</dbReference>
<dbReference type="InterPro" id="IPR019887">
    <property type="entry name" value="Tscrpt_reg_AsnC/Lrp_C"/>
</dbReference>
<dbReference type="SUPFAM" id="SSF54909">
    <property type="entry name" value="Dimeric alpha+beta barrel"/>
    <property type="match status" value="1"/>
</dbReference>
<evidence type="ECO:0000259" key="4">
    <source>
        <dbReference type="PROSITE" id="PS50956"/>
    </source>
</evidence>
<dbReference type="InterPro" id="IPR019885">
    <property type="entry name" value="Tscrpt_reg_HTH_AsnC-type_CS"/>
</dbReference>
<dbReference type="Pfam" id="PF01037">
    <property type="entry name" value="AsnC_trans_reg"/>
    <property type="match status" value="1"/>
</dbReference>
<gene>
    <name evidence="5" type="ORF">HNQ80_002860</name>
</gene>
<dbReference type="InterPro" id="IPR011008">
    <property type="entry name" value="Dimeric_a/b-barrel"/>
</dbReference>
<dbReference type="GO" id="GO:0043200">
    <property type="term" value="P:response to amino acid"/>
    <property type="evidence" value="ECO:0007669"/>
    <property type="project" value="TreeGrafter"/>
</dbReference>
<dbReference type="PROSITE" id="PS50956">
    <property type="entry name" value="HTH_ASNC_2"/>
    <property type="match status" value="1"/>
</dbReference>
<reference evidence="5 6" key="1">
    <citation type="submission" date="2020-08" db="EMBL/GenBank/DDBJ databases">
        <title>Genomic Encyclopedia of Type Strains, Phase IV (KMG-IV): sequencing the most valuable type-strain genomes for metagenomic binning, comparative biology and taxonomic classification.</title>
        <authorList>
            <person name="Goeker M."/>
        </authorList>
    </citation>
    <scope>NUCLEOTIDE SEQUENCE [LARGE SCALE GENOMIC DNA]</scope>
    <source>
        <strain evidence="5 6">DSM 103526</strain>
    </source>
</reference>
<keyword evidence="3" id="KW-0804">Transcription</keyword>
<dbReference type="InterPro" id="IPR019888">
    <property type="entry name" value="Tscrpt_reg_AsnC-like"/>
</dbReference>
<dbReference type="FunFam" id="1.10.10.10:FF:000186">
    <property type="entry name" value="AsnC family transcriptional regulator"/>
    <property type="match status" value="1"/>
</dbReference>
<accession>A0A841KT33</accession>
<evidence type="ECO:0000256" key="2">
    <source>
        <dbReference type="ARBA" id="ARBA00023125"/>
    </source>
</evidence>
<dbReference type="SUPFAM" id="SSF46785">
    <property type="entry name" value="Winged helix' DNA-binding domain"/>
    <property type="match status" value="1"/>
</dbReference>
<dbReference type="Gene3D" id="3.30.70.920">
    <property type="match status" value="1"/>
</dbReference>
<dbReference type="GO" id="GO:0005829">
    <property type="term" value="C:cytosol"/>
    <property type="evidence" value="ECO:0007669"/>
    <property type="project" value="TreeGrafter"/>
</dbReference>
<dbReference type="Proteomes" id="UP000579281">
    <property type="component" value="Unassembled WGS sequence"/>
</dbReference>